<dbReference type="CDD" id="cd13688">
    <property type="entry name" value="PBP2_GltI_DEBP"/>
    <property type="match status" value="1"/>
</dbReference>
<dbReference type="InterPro" id="IPR001638">
    <property type="entry name" value="Solute-binding_3/MltF_N"/>
</dbReference>
<dbReference type="Pfam" id="PF00497">
    <property type="entry name" value="SBP_bac_3"/>
    <property type="match status" value="1"/>
</dbReference>
<protein>
    <recommendedName>
        <fullName evidence="4">Solute-binding protein family 3/N-terminal domain-containing protein</fullName>
    </recommendedName>
</protein>
<dbReference type="InterPro" id="IPR051455">
    <property type="entry name" value="Bact_solute-bind_prot3"/>
</dbReference>
<dbReference type="SUPFAM" id="SSF53850">
    <property type="entry name" value="Periplasmic binding protein-like II"/>
    <property type="match status" value="1"/>
</dbReference>
<evidence type="ECO:0000313" key="6">
    <source>
        <dbReference type="Proteomes" id="UP000748752"/>
    </source>
</evidence>
<feature type="domain" description="Solute-binding protein family 3/N-terminal" evidence="4">
    <location>
        <begin position="55"/>
        <end position="287"/>
    </location>
</feature>
<dbReference type="PANTHER" id="PTHR30085">
    <property type="entry name" value="AMINO ACID ABC TRANSPORTER PERMEASE"/>
    <property type="match status" value="1"/>
</dbReference>
<dbReference type="SMART" id="SM00062">
    <property type="entry name" value="PBPb"/>
    <property type="match status" value="1"/>
</dbReference>
<dbReference type="Proteomes" id="UP000748752">
    <property type="component" value="Unassembled WGS sequence"/>
</dbReference>
<evidence type="ECO:0000256" key="3">
    <source>
        <dbReference type="ARBA" id="ARBA00022729"/>
    </source>
</evidence>
<keyword evidence="2" id="KW-0813">Transport</keyword>
<dbReference type="Gene3D" id="3.40.190.10">
    <property type="entry name" value="Periplasmic binding protein-like II"/>
    <property type="match status" value="2"/>
</dbReference>
<sequence length="305" mass="32868">MAGRAVGARLASRLGRRPSRRLWSWLTALALLPAAAGLPAAADTGALDRIRAAGTITIAYDPNAYPISFKDADGAPRGYSVDLCRRIVAGVQGALELDALEVAWIEGNTPRRVAAVANGEADLECGTTTMTLARQRQVDFANVVFVESGGILTKSDSGIRALADLGGKTLGVIPETTTERRLRPVLEERLINAALKPIRDARDGRERLEAGELDAVAGDRLVLIGQVAEAGNPRDFAILDADFSVEPYAFAVPRDDADFRLVVNTALAQIYRTGEVDRIFERWFGEDSEPTALLETVYFIYGLAD</sequence>
<dbReference type="EMBL" id="NRRV01000010">
    <property type="protein sequence ID" value="MBK1630267.1"/>
    <property type="molecule type" value="Genomic_DNA"/>
</dbReference>
<gene>
    <name evidence="5" type="ORF">CKO31_05800</name>
</gene>
<reference evidence="5 6" key="1">
    <citation type="journal article" date="2020" name="Microorganisms">
        <title>Osmotic Adaptation and Compatible Solute Biosynthesis of Phototrophic Bacteria as Revealed from Genome Analyses.</title>
        <authorList>
            <person name="Imhoff J.F."/>
            <person name="Rahn T."/>
            <person name="Kunzel S."/>
            <person name="Keller A."/>
            <person name="Neulinger S.C."/>
        </authorList>
    </citation>
    <scope>NUCLEOTIDE SEQUENCE [LARGE SCALE GENOMIC DNA]</scope>
    <source>
        <strain evidence="5 6">DSM 6210</strain>
    </source>
</reference>
<evidence type="ECO:0000313" key="5">
    <source>
        <dbReference type="EMBL" id="MBK1630267.1"/>
    </source>
</evidence>
<dbReference type="PANTHER" id="PTHR30085:SF2">
    <property type="entry name" value="GLUTAMATE_ASPARTATE IMPORT SOLUTE-BINDING PROTEIN"/>
    <property type="match status" value="1"/>
</dbReference>
<comment type="caution">
    <text evidence="5">The sequence shown here is derived from an EMBL/GenBank/DDBJ whole genome shotgun (WGS) entry which is preliminary data.</text>
</comment>
<keyword evidence="6" id="KW-1185">Reference proteome</keyword>
<evidence type="ECO:0000259" key="4">
    <source>
        <dbReference type="SMART" id="SM00062"/>
    </source>
</evidence>
<proteinExistence type="inferred from homology"/>
<comment type="similarity">
    <text evidence="1">Belongs to the bacterial solute-binding protein 3 family.</text>
</comment>
<evidence type="ECO:0000256" key="2">
    <source>
        <dbReference type="ARBA" id="ARBA00022448"/>
    </source>
</evidence>
<evidence type="ECO:0000256" key="1">
    <source>
        <dbReference type="ARBA" id="ARBA00010333"/>
    </source>
</evidence>
<organism evidence="5 6">
    <name type="scientific">Thiohalocapsa halophila</name>
    <dbReference type="NCBI Taxonomy" id="69359"/>
    <lineage>
        <taxon>Bacteria</taxon>
        <taxon>Pseudomonadati</taxon>
        <taxon>Pseudomonadota</taxon>
        <taxon>Gammaproteobacteria</taxon>
        <taxon>Chromatiales</taxon>
        <taxon>Chromatiaceae</taxon>
        <taxon>Thiohalocapsa</taxon>
    </lineage>
</organism>
<accession>A0ABS1CEM0</accession>
<keyword evidence="3" id="KW-0732">Signal</keyword>
<name>A0ABS1CEM0_9GAMM</name>
<dbReference type="RefSeq" id="WP_200234938.1">
    <property type="nucleotide sequence ID" value="NZ_NRRV01000010.1"/>
</dbReference>